<proteinExistence type="predicted"/>
<dbReference type="AlphaFoldDB" id="A0AAV2KI88"/>
<feature type="region of interest" description="Disordered" evidence="1">
    <location>
        <begin position="1"/>
        <end position="49"/>
    </location>
</feature>
<evidence type="ECO:0000313" key="3">
    <source>
        <dbReference type="Proteomes" id="UP001497482"/>
    </source>
</evidence>
<feature type="compositionally biased region" description="Polar residues" evidence="1">
    <location>
        <begin position="1"/>
        <end position="16"/>
    </location>
</feature>
<sequence>METPPQDQDLQISITAMATPPLRERGGEGEAEGEVDGEVDGEGSGEVPVHRAKRSVSVLGQDVGDQGGSRSQIWGDRSGWGQEEEVLEQWQRWWLDRHTRDQMMVRKLITPGDTEEQEDQNNPGVMRKIYEEFDISCCPLVYYGQRYQRLYVSVPAIPEIPATVCECTSDTRDTSDCM</sequence>
<reference evidence="2 3" key="1">
    <citation type="submission" date="2024-04" db="EMBL/GenBank/DDBJ databases">
        <authorList>
            <person name="Waldvogel A.-M."/>
            <person name="Schoenle A."/>
        </authorList>
    </citation>
    <scope>NUCLEOTIDE SEQUENCE [LARGE SCALE GENOMIC DNA]</scope>
</reference>
<accession>A0AAV2KI88</accession>
<feature type="compositionally biased region" description="Acidic residues" evidence="1">
    <location>
        <begin position="29"/>
        <end position="43"/>
    </location>
</feature>
<keyword evidence="3" id="KW-1185">Reference proteome</keyword>
<organism evidence="2 3">
    <name type="scientific">Knipowitschia caucasica</name>
    <name type="common">Caucasian dwarf goby</name>
    <name type="synonym">Pomatoschistus caucasicus</name>
    <dbReference type="NCBI Taxonomy" id="637954"/>
    <lineage>
        <taxon>Eukaryota</taxon>
        <taxon>Metazoa</taxon>
        <taxon>Chordata</taxon>
        <taxon>Craniata</taxon>
        <taxon>Vertebrata</taxon>
        <taxon>Euteleostomi</taxon>
        <taxon>Actinopterygii</taxon>
        <taxon>Neopterygii</taxon>
        <taxon>Teleostei</taxon>
        <taxon>Neoteleostei</taxon>
        <taxon>Acanthomorphata</taxon>
        <taxon>Gobiaria</taxon>
        <taxon>Gobiiformes</taxon>
        <taxon>Gobioidei</taxon>
        <taxon>Gobiidae</taxon>
        <taxon>Gobiinae</taxon>
        <taxon>Knipowitschia</taxon>
    </lineage>
</organism>
<evidence type="ECO:0000313" key="2">
    <source>
        <dbReference type="EMBL" id="CAL1589652.1"/>
    </source>
</evidence>
<name>A0AAV2KI88_KNICA</name>
<dbReference type="Proteomes" id="UP001497482">
    <property type="component" value="Chromosome 19"/>
</dbReference>
<protein>
    <submittedName>
        <fullName evidence="2">Uncharacterized protein</fullName>
    </submittedName>
</protein>
<dbReference type="EMBL" id="OZ035841">
    <property type="protein sequence ID" value="CAL1589652.1"/>
    <property type="molecule type" value="Genomic_DNA"/>
</dbReference>
<evidence type="ECO:0000256" key="1">
    <source>
        <dbReference type="SAM" id="MobiDB-lite"/>
    </source>
</evidence>
<gene>
    <name evidence="2" type="ORF">KC01_LOCUS19277</name>
</gene>